<evidence type="ECO:0000313" key="2">
    <source>
        <dbReference type="Proteomes" id="UP000887159"/>
    </source>
</evidence>
<keyword evidence="2" id="KW-1185">Reference proteome</keyword>
<protein>
    <submittedName>
        <fullName evidence="1">Uncharacterized protein</fullName>
    </submittedName>
</protein>
<organism evidence="1 2">
    <name type="scientific">Trichonephila clavipes</name>
    <name type="common">Golden silk orbweaver</name>
    <name type="synonym">Nephila clavipes</name>
    <dbReference type="NCBI Taxonomy" id="2585209"/>
    <lineage>
        <taxon>Eukaryota</taxon>
        <taxon>Metazoa</taxon>
        <taxon>Ecdysozoa</taxon>
        <taxon>Arthropoda</taxon>
        <taxon>Chelicerata</taxon>
        <taxon>Arachnida</taxon>
        <taxon>Araneae</taxon>
        <taxon>Araneomorphae</taxon>
        <taxon>Entelegynae</taxon>
        <taxon>Araneoidea</taxon>
        <taxon>Nephilidae</taxon>
        <taxon>Trichonephila</taxon>
    </lineage>
</organism>
<reference evidence="1" key="1">
    <citation type="submission" date="2020-08" db="EMBL/GenBank/DDBJ databases">
        <title>Multicomponent nature underlies the extraordinary mechanical properties of spider dragline silk.</title>
        <authorList>
            <person name="Kono N."/>
            <person name="Nakamura H."/>
            <person name="Mori M."/>
            <person name="Yoshida Y."/>
            <person name="Ohtoshi R."/>
            <person name="Malay A.D."/>
            <person name="Moran D.A.P."/>
            <person name="Tomita M."/>
            <person name="Numata K."/>
            <person name="Arakawa K."/>
        </authorList>
    </citation>
    <scope>NUCLEOTIDE SEQUENCE</scope>
</reference>
<dbReference type="Proteomes" id="UP000887159">
    <property type="component" value="Unassembled WGS sequence"/>
</dbReference>
<accession>A0A8X6W2N9</accession>
<sequence length="153" mass="17015">MYHTQFPDRRMPDHRIFQRLHRQLRETRSFHVIRHDAGQRIAVRCSSLEKSILNIVADKPDSSTRTVAHLVSASHQTICRVLTPLPFSASISFDSGRLCSLTASASNCLLKPHSAGDVSSTPHSTSGTRILEQPSAGRLQSFECFPVPQNDVP</sequence>
<comment type="caution">
    <text evidence="1">The sequence shown here is derived from an EMBL/GenBank/DDBJ whole genome shotgun (WGS) entry which is preliminary data.</text>
</comment>
<dbReference type="AlphaFoldDB" id="A0A8X6W2N9"/>
<gene>
    <name evidence="1" type="primary">NCL1_26092</name>
    <name evidence="1" type="ORF">TNCV_2066641</name>
</gene>
<name>A0A8X6W2N9_TRICX</name>
<proteinExistence type="predicted"/>
<evidence type="ECO:0000313" key="1">
    <source>
        <dbReference type="EMBL" id="GFY27043.1"/>
    </source>
</evidence>
<dbReference type="EMBL" id="BMAU01021379">
    <property type="protein sequence ID" value="GFY27043.1"/>
    <property type="molecule type" value="Genomic_DNA"/>
</dbReference>